<dbReference type="EMBL" id="SOEC01000002">
    <property type="protein sequence ID" value="TDX32148.1"/>
    <property type="molecule type" value="Genomic_DNA"/>
</dbReference>
<comment type="caution">
    <text evidence="1">The sequence shown here is derived from an EMBL/GenBank/DDBJ whole genome shotgun (WGS) entry which is preliminary data.</text>
</comment>
<accession>A0A4R8G7G0</accession>
<dbReference type="AlphaFoldDB" id="A0A4R8G7G0"/>
<organism evidence="1 2">
    <name type="scientific">Modicisalibacter xianhensis</name>
    <dbReference type="NCBI Taxonomy" id="442341"/>
    <lineage>
        <taxon>Bacteria</taxon>
        <taxon>Pseudomonadati</taxon>
        <taxon>Pseudomonadota</taxon>
        <taxon>Gammaproteobacteria</taxon>
        <taxon>Oceanospirillales</taxon>
        <taxon>Halomonadaceae</taxon>
        <taxon>Modicisalibacter</taxon>
    </lineage>
</organism>
<reference evidence="1 2" key="1">
    <citation type="submission" date="2019-03" db="EMBL/GenBank/DDBJ databases">
        <title>Freshwater and sediment microbial communities from various areas in North America, analyzing microbe dynamics in response to fracking.</title>
        <authorList>
            <person name="Lamendella R."/>
        </authorList>
    </citation>
    <scope>NUCLEOTIDE SEQUENCE [LARGE SCALE GENOMIC DNA]</scope>
    <source>
        <strain evidence="1 2">6_TX</strain>
    </source>
</reference>
<proteinExistence type="predicted"/>
<dbReference type="Proteomes" id="UP000294489">
    <property type="component" value="Unassembled WGS sequence"/>
</dbReference>
<evidence type="ECO:0000313" key="2">
    <source>
        <dbReference type="Proteomes" id="UP000294489"/>
    </source>
</evidence>
<sequence length="74" mass="8603">MKIVRVKYTEAPTVGTDSTSGKPTVHRIIDDIQRDEHGRVKRAPVSEYLAAARRSREERRQFILKQRKEILEGK</sequence>
<dbReference type="RefSeq" id="WP_134015605.1">
    <property type="nucleotide sequence ID" value="NZ_SOEC01000002.1"/>
</dbReference>
<protein>
    <submittedName>
        <fullName evidence="1">Uncharacterized protein</fullName>
    </submittedName>
</protein>
<gene>
    <name evidence="1" type="ORF">DFO67_10297</name>
</gene>
<evidence type="ECO:0000313" key="1">
    <source>
        <dbReference type="EMBL" id="TDX32148.1"/>
    </source>
</evidence>
<name>A0A4R8G7G0_9GAMM</name>